<keyword evidence="1 2" id="KW-0238">DNA-binding</keyword>
<evidence type="ECO:0000313" key="5">
    <source>
        <dbReference type="Proteomes" id="UP000245423"/>
    </source>
</evidence>
<dbReference type="GO" id="GO:0003677">
    <property type="term" value="F:DNA binding"/>
    <property type="evidence" value="ECO:0007669"/>
    <property type="project" value="UniProtKB-UniRule"/>
</dbReference>
<dbReference type="InterPro" id="IPR009057">
    <property type="entry name" value="Homeodomain-like_sf"/>
</dbReference>
<dbReference type="Proteomes" id="UP000245423">
    <property type="component" value="Chromosome 1"/>
</dbReference>
<protein>
    <submittedName>
        <fullName evidence="4">Putative transcription regulator</fullName>
    </submittedName>
</protein>
<dbReference type="Pfam" id="PF00440">
    <property type="entry name" value="TetR_N"/>
    <property type="match status" value="1"/>
</dbReference>
<dbReference type="PRINTS" id="PR00455">
    <property type="entry name" value="HTHTETR"/>
</dbReference>
<dbReference type="PROSITE" id="PS50977">
    <property type="entry name" value="HTH_TETR_2"/>
    <property type="match status" value="1"/>
</dbReference>
<dbReference type="Gene3D" id="1.10.357.10">
    <property type="entry name" value="Tetracycline Repressor, domain 2"/>
    <property type="match status" value="1"/>
</dbReference>
<dbReference type="EMBL" id="LT669839">
    <property type="protein sequence ID" value="SHD77837.1"/>
    <property type="molecule type" value="Genomic_DNA"/>
</dbReference>
<dbReference type="RefSeq" id="WP_005585087.1">
    <property type="nucleotide sequence ID" value="NZ_LT669839.1"/>
</dbReference>
<accession>M1YX30</accession>
<feature type="DNA-binding region" description="H-T-H motif" evidence="2">
    <location>
        <begin position="29"/>
        <end position="48"/>
    </location>
</feature>
<evidence type="ECO:0000313" key="4">
    <source>
        <dbReference type="EMBL" id="SHD77837.1"/>
    </source>
</evidence>
<dbReference type="OrthoDB" id="9812993at2"/>
<sequence length="185" mass="21763">MDNRNENYKEIILAEAKEIAINEGISKINIRTVAKNSGIAIGTIYNYFHSKGDLLIAVIEDFWKGAFKEIGLTSFSNGDFYQNLEIIYNILYIYISKLKESWLEQLSLLKSKEKLLGKQKEKEYLEKIHHIILRLMDMDNNLKAYPWCHIITKEKMTEFIFDNMLIMLKKGEEDIGFFIEILKRI</sequence>
<dbReference type="SUPFAM" id="SSF46689">
    <property type="entry name" value="Homeodomain-like"/>
    <property type="match status" value="1"/>
</dbReference>
<keyword evidence="5" id="KW-1185">Reference proteome</keyword>
<evidence type="ECO:0000259" key="3">
    <source>
        <dbReference type="PROSITE" id="PS50977"/>
    </source>
</evidence>
<proteinExistence type="predicted"/>
<reference evidence="4 5" key="1">
    <citation type="submission" date="2016-11" db="EMBL/GenBank/DDBJ databases">
        <authorList>
            <person name="Manzoor S."/>
        </authorList>
    </citation>
    <scope>NUCLEOTIDE SEQUENCE [LARGE SCALE GENOMIC DNA]</scope>
    <source>
        <strain evidence="4">Clostridium ultunense strain Esp</strain>
    </source>
</reference>
<gene>
    <name evidence="4" type="ORF">CUESP1_2491</name>
</gene>
<evidence type="ECO:0000256" key="2">
    <source>
        <dbReference type="PROSITE-ProRule" id="PRU00335"/>
    </source>
</evidence>
<name>M1YX30_9FIRM</name>
<dbReference type="HOGENOM" id="CLU_104512_1_0_9"/>
<organism evidence="4 5">
    <name type="scientific">[Clostridium] ultunense Esp</name>
    <dbReference type="NCBI Taxonomy" id="1288971"/>
    <lineage>
        <taxon>Bacteria</taxon>
        <taxon>Bacillati</taxon>
        <taxon>Bacillota</taxon>
        <taxon>Tissierellia</taxon>
        <taxon>Tissierellales</taxon>
        <taxon>Tepidimicrobiaceae</taxon>
        <taxon>Schnuerera</taxon>
    </lineage>
</organism>
<evidence type="ECO:0000256" key="1">
    <source>
        <dbReference type="ARBA" id="ARBA00023125"/>
    </source>
</evidence>
<dbReference type="AlphaFoldDB" id="M1YX30"/>
<dbReference type="InterPro" id="IPR001647">
    <property type="entry name" value="HTH_TetR"/>
</dbReference>
<feature type="domain" description="HTH tetR-type" evidence="3">
    <location>
        <begin position="6"/>
        <end position="66"/>
    </location>
</feature>